<proteinExistence type="inferred from homology"/>
<feature type="coiled-coil region" evidence="3">
    <location>
        <begin position="626"/>
        <end position="705"/>
    </location>
</feature>
<sequence>MEIAAKSNSKRMYSWWWDSHNTPKNSKWLQENLADMDNNVKQMIKVLEEDADSFARRAEMYYRKRPELMKLVEEFYRAYRALAERYNHATGVIHKAHETIAEAFPNQVPLIFGDESHVGALTNDVDPQTPDMLPPTRAWGNPDELRKDGFGFSLSHVHDVKRNIDFSEEPTFVSNGKARKGLNFNDGDGKGRNDLKAHILSESERASKAEAEVVALKDSLSKMQAEKEVSLAQFEKNLERLSNLESEVSRAQEDSRGLNDRAASAEAEIQTLRETLYKLESEKESSLLRYEKCLQKVANLEDGLSVAHKEAGEINERASKAEAETLALKQSLAKAETDKEAALVQYRQCLNTISNLEERLRKAEEDARLINERAEKAGIEVENLKQTVSKLIKDKEASELQFQQCLNIIADLKVKLHHAQEETQSLSHEIEDGVAKLKFSEEKCLVLERSNQNLHSELDSLLEKLGNQSQKFTEKQTELVKLWSCVQEEHLRFQEAETAFQTLQQLHSQSQEELNNLAVELQTRSQIMKDMEIRNSELHEEIEQTKIENKGLNELNFTSVASIKSLQEDVSSLKETIQKLEAEVELRVDQRNALQQEIYCLKEELSQVGKKNQSMIEQVELVGSSVKELQEETSILKECNEREKSEKTALLEKLETVKKLVEKNLMLEKSVSDLNSEMESIRRKLKTFEEACQSLSEENSCLISENQHSAIENIVLIEWLRQLKLEAVGIATEKNDLEGKAKKIGDKLTDAETENLQLRRNLLSIRSEKHHLEDEITNVNNQLREKEKEFEEIKEEKEKLNQEVFKERSKAELWESQAATFFCDKQISAVHETLIEATTRELAEACKNLESKSALKDADIEKSKRSQAIVLLNESIKALEDYVFVSRESADEISKGADSIDKLPKLEGMCLRIKAIAEAIMEKEKLLMLENTNAYSMLEASLKQIKELKTGGGRSMRKQEGVSGKMRKQSHEIEMVVKDIVLDQTSDGSSYEIVSKKGTLELDHHGFVELKPVKTHKTETATKATKGKSLSEESLIVDKLEIFDGFMDPNREVNKRKVLERLDSDLQKLENLQITVEDLKSKVETVEKEKTKVGENEYETIKGQLEEAEEAIEKLFTVNRKLTTKAESEKDIDRRRRIYEHARRGSEKIGRLQLEIQRIQFLLMKLEGEREHRARSKISDTKSKVLLRDYIYGGSRSVSMKKRTKKRSAFCGCVQQPLSP</sequence>
<feature type="coiled-coil region" evidence="3">
    <location>
        <begin position="734"/>
        <end position="810"/>
    </location>
</feature>
<evidence type="ECO:0000313" key="6">
    <source>
        <dbReference type="Proteomes" id="UP000682877"/>
    </source>
</evidence>
<dbReference type="GO" id="GO:0005886">
    <property type="term" value="C:plasma membrane"/>
    <property type="evidence" value="ECO:0007669"/>
    <property type="project" value="TreeGrafter"/>
</dbReference>
<dbReference type="AlphaFoldDB" id="A0A8S2AXY1"/>
<feature type="coiled-coil region" evidence="3">
    <location>
        <begin position="206"/>
        <end position="282"/>
    </location>
</feature>
<dbReference type="PROSITE" id="PS51774">
    <property type="entry name" value="NAB"/>
    <property type="match status" value="1"/>
</dbReference>
<dbReference type="PANTHER" id="PTHR32258">
    <property type="entry name" value="PROTEIN NETWORKED 4A"/>
    <property type="match status" value="1"/>
</dbReference>
<evidence type="ECO:0000259" key="4">
    <source>
        <dbReference type="PROSITE" id="PS51774"/>
    </source>
</evidence>
<keyword evidence="6" id="KW-1185">Reference proteome</keyword>
<evidence type="ECO:0000313" key="5">
    <source>
        <dbReference type="EMBL" id="CAE6139806.1"/>
    </source>
</evidence>
<dbReference type="SUPFAM" id="SSF57997">
    <property type="entry name" value="Tropomyosin"/>
    <property type="match status" value="1"/>
</dbReference>
<keyword evidence="1 3" id="KW-0175">Coiled coil</keyword>
<feature type="domain" description="NAB" evidence="4">
    <location>
        <begin position="13"/>
        <end position="93"/>
    </location>
</feature>
<feature type="coiled-coil region" evidence="3">
    <location>
        <begin position="318"/>
        <end position="471"/>
    </location>
</feature>
<dbReference type="Gene3D" id="1.10.287.1490">
    <property type="match status" value="1"/>
</dbReference>
<feature type="coiled-coil region" evidence="3">
    <location>
        <begin position="500"/>
        <end position="597"/>
    </location>
</feature>
<reference evidence="5" key="1">
    <citation type="submission" date="2021-01" db="EMBL/GenBank/DDBJ databases">
        <authorList>
            <person name="Bezrukov I."/>
        </authorList>
    </citation>
    <scope>NUCLEOTIDE SEQUENCE</scope>
</reference>
<dbReference type="Pfam" id="PF07765">
    <property type="entry name" value="KIP1"/>
    <property type="match status" value="1"/>
</dbReference>
<dbReference type="PANTHER" id="PTHR32258:SF41">
    <property type="entry name" value="PROTEIN NETWORKED 1C"/>
    <property type="match status" value="1"/>
</dbReference>
<evidence type="ECO:0000256" key="3">
    <source>
        <dbReference type="SAM" id="Coils"/>
    </source>
</evidence>
<name>A0A8S2AXY1_ARAAE</name>
<evidence type="ECO:0000256" key="1">
    <source>
        <dbReference type="ARBA" id="ARBA00023054"/>
    </source>
</evidence>
<protein>
    <recommendedName>
        <fullName evidence="4">NAB domain-containing protein</fullName>
    </recommendedName>
</protein>
<comment type="similarity">
    <text evidence="2">Belongs to the NET family.</text>
</comment>
<dbReference type="InterPro" id="IPR011684">
    <property type="entry name" value="NAB"/>
</dbReference>
<dbReference type="Proteomes" id="UP000682877">
    <property type="component" value="Chromosome 6"/>
</dbReference>
<evidence type="ECO:0000256" key="2">
    <source>
        <dbReference type="ARBA" id="ARBA00038006"/>
    </source>
</evidence>
<feature type="coiled-coil region" evidence="3">
    <location>
        <begin position="1052"/>
        <end position="1125"/>
    </location>
</feature>
<gene>
    <name evidence="5" type="ORF">AARE701A_LOCUS17012</name>
</gene>
<organism evidence="5 6">
    <name type="scientific">Arabidopsis arenosa</name>
    <name type="common">Sand rock-cress</name>
    <name type="synonym">Cardaminopsis arenosa</name>
    <dbReference type="NCBI Taxonomy" id="38785"/>
    <lineage>
        <taxon>Eukaryota</taxon>
        <taxon>Viridiplantae</taxon>
        <taxon>Streptophyta</taxon>
        <taxon>Embryophyta</taxon>
        <taxon>Tracheophyta</taxon>
        <taxon>Spermatophyta</taxon>
        <taxon>Magnoliopsida</taxon>
        <taxon>eudicotyledons</taxon>
        <taxon>Gunneridae</taxon>
        <taxon>Pentapetalae</taxon>
        <taxon>rosids</taxon>
        <taxon>malvids</taxon>
        <taxon>Brassicales</taxon>
        <taxon>Brassicaceae</taxon>
        <taxon>Camelineae</taxon>
        <taxon>Arabidopsis</taxon>
    </lineage>
</organism>
<dbReference type="InterPro" id="IPR051861">
    <property type="entry name" value="NET_actin-binding_domain"/>
</dbReference>
<dbReference type="EMBL" id="LR999456">
    <property type="protein sequence ID" value="CAE6139806.1"/>
    <property type="molecule type" value="Genomic_DNA"/>
</dbReference>
<accession>A0A8S2AXY1</accession>
<dbReference type="GO" id="GO:0051015">
    <property type="term" value="F:actin filament binding"/>
    <property type="evidence" value="ECO:0007669"/>
    <property type="project" value="TreeGrafter"/>
</dbReference>